<accession>A0A8C3UZE6</accession>
<feature type="coiled-coil region" evidence="2">
    <location>
        <begin position="230"/>
        <end position="270"/>
    </location>
</feature>
<dbReference type="Gene3D" id="2.30.29.30">
    <property type="entry name" value="Pleckstrin-homology domain (PH domain)/Phosphotyrosine-binding domain (PTB)"/>
    <property type="match status" value="1"/>
</dbReference>
<protein>
    <submittedName>
        <fullName evidence="5">Pleckstrin homology like domain family B member 1</fullName>
    </submittedName>
</protein>
<name>A0A8C3UZE6_CATUS</name>
<feature type="compositionally biased region" description="Basic and acidic residues" evidence="3">
    <location>
        <begin position="1"/>
        <end position="55"/>
    </location>
</feature>
<dbReference type="GO" id="GO:0045180">
    <property type="term" value="C:basal cortex"/>
    <property type="evidence" value="ECO:0007669"/>
    <property type="project" value="TreeGrafter"/>
</dbReference>
<feature type="domain" description="PH" evidence="4">
    <location>
        <begin position="560"/>
        <end position="663"/>
    </location>
</feature>
<feature type="region of interest" description="Disordered" evidence="3">
    <location>
        <begin position="1"/>
        <end position="58"/>
    </location>
</feature>
<dbReference type="PROSITE" id="PS50003">
    <property type="entry name" value="PH_DOMAIN"/>
    <property type="match status" value="1"/>
</dbReference>
<dbReference type="InterPro" id="IPR027267">
    <property type="entry name" value="AH/BAR_dom_sf"/>
</dbReference>
<dbReference type="InterPro" id="IPR037810">
    <property type="entry name" value="PHLDB1/2/3_PH"/>
</dbReference>
<dbReference type="Pfam" id="PF00169">
    <property type="entry name" value="PH"/>
    <property type="match status" value="1"/>
</dbReference>
<dbReference type="InterPro" id="IPR011993">
    <property type="entry name" value="PH-like_dom_sf"/>
</dbReference>
<feature type="coiled-coil region" evidence="2">
    <location>
        <begin position="452"/>
        <end position="518"/>
    </location>
</feature>
<dbReference type="Proteomes" id="UP000694563">
    <property type="component" value="Chromosome 28"/>
</dbReference>
<reference evidence="5" key="1">
    <citation type="submission" date="2020-10" db="EMBL/GenBank/DDBJ databases">
        <title>Catharus ustulatus (Swainson's thrush) genome, bCatUst1, primary haplotype v2.</title>
        <authorList>
            <person name="Delmore K."/>
            <person name="Vafadar M."/>
            <person name="Formenti G."/>
            <person name="Chow W."/>
            <person name="Pelan S."/>
            <person name="Howe K."/>
            <person name="Rhie A."/>
            <person name="Mountcastle J."/>
            <person name="Haase B."/>
            <person name="Fedrigo O."/>
            <person name="Jarvis E.D."/>
        </authorList>
    </citation>
    <scope>NUCLEOTIDE SEQUENCE [LARGE SCALE GENOMIC DNA]</scope>
</reference>
<reference evidence="5" key="3">
    <citation type="submission" date="2025-09" db="UniProtKB">
        <authorList>
            <consortium name="Ensembl"/>
        </authorList>
    </citation>
    <scope>IDENTIFICATION</scope>
</reference>
<proteinExistence type="predicted"/>
<sequence>MALDHAVEELQQRESLERLDEENLKEECSSTESTHHEKLTGPRAKEAQRLEEERASVLGHLDQLKGRVKELEQQLQETSREAEMERALLQGEREAEVVRLRQEQEAVQQLQEKLSSLDASIRKERDKERAKVDAERKELEQLQALYHESKSHLDKCPESMREQLQEQMRREAEALETEAKLFEDLEFQQLERESHLEEEREARGQQLLQSQAECQRSIARRKERVAALDAQAAQIQLQSAQEAERLARERSSILQLLQKEKEKLVSLERRYQLVTGGRSFPKMSSALREVYRAKTEGGAGVLTPRMKSGTPSSSQINLSMLERSPSPKVWLPWGPRHPGHGSHLPGRQVIEEQKRRLAELKQKAAAEAQSQWEALHGQPPFPTAFPRLVHHSILHHHRPHGAGPRSEELDHAYDTLSLESSDSMETSISIGNNSACSPDNISSASGMETGKIEEMEKMLKEAHEEKSRLMESREREMELRQQALEDERWRREQLERRLQDETARRQKLVEKEVKLREKHFSQARPLTRYLPIRKEDFNLRLHIESSGHNVDTCYHIILTEKMCKGYLVKMGGKIKSWKKRWFVFDRMKRTLSYYVDKHETKLKGVIYFQAIEEVYYDHLRSAAKSPNPPLTFCVKTHDRLYYMVAPSAEAMRIWMDVIVTGAEGYTQFMN</sequence>
<dbReference type="InterPro" id="IPR001849">
    <property type="entry name" value="PH_domain"/>
</dbReference>
<evidence type="ECO:0000259" key="4">
    <source>
        <dbReference type="PROSITE" id="PS50003"/>
    </source>
</evidence>
<dbReference type="SMART" id="SM00233">
    <property type="entry name" value="PH"/>
    <property type="match status" value="1"/>
</dbReference>
<reference evidence="5" key="2">
    <citation type="submission" date="2025-08" db="UniProtKB">
        <authorList>
            <consortium name="Ensembl"/>
        </authorList>
    </citation>
    <scope>IDENTIFICATION</scope>
</reference>
<dbReference type="FunFam" id="2.30.29.30:FF:000006">
    <property type="entry name" value="Pleckstrin homology like domain family B member 1"/>
    <property type="match status" value="1"/>
</dbReference>
<evidence type="ECO:0000313" key="6">
    <source>
        <dbReference type="Proteomes" id="UP000694563"/>
    </source>
</evidence>
<dbReference type="Ensembl" id="ENSCUST00005023600.1">
    <property type="protein sequence ID" value="ENSCUSP00005022786.1"/>
    <property type="gene ID" value="ENSCUSG00005014154.1"/>
</dbReference>
<dbReference type="AlphaFoldDB" id="A0A8C3UZE6"/>
<evidence type="ECO:0000256" key="1">
    <source>
        <dbReference type="ARBA" id="ARBA00023054"/>
    </source>
</evidence>
<evidence type="ECO:0000256" key="2">
    <source>
        <dbReference type="SAM" id="Coils"/>
    </source>
</evidence>
<dbReference type="GO" id="GO:0070507">
    <property type="term" value="P:regulation of microtubule cytoskeleton organization"/>
    <property type="evidence" value="ECO:0007669"/>
    <property type="project" value="TreeGrafter"/>
</dbReference>
<dbReference type="SUPFAM" id="SSF103657">
    <property type="entry name" value="BAR/IMD domain-like"/>
    <property type="match status" value="1"/>
</dbReference>
<gene>
    <name evidence="5" type="primary">PHLDB1</name>
</gene>
<organism evidence="5 6">
    <name type="scientific">Catharus ustulatus</name>
    <name type="common">Russet-backed thrush</name>
    <name type="synonym">Hylocichla ustulatus</name>
    <dbReference type="NCBI Taxonomy" id="91951"/>
    <lineage>
        <taxon>Eukaryota</taxon>
        <taxon>Metazoa</taxon>
        <taxon>Chordata</taxon>
        <taxon>Craniata</taxon>
        <taxon>Vertebrata</taxon>
        <taxon>Euteleostomi</taxon>
        <taxon>Archelosauria</taxon>
        <taxon>Archosauria</taxon>
        <taxon>Dinosauria</taxon>
        <taxon>Saurischia</taxon>
        <taxon>Theropoda</taxon>
        <taxon>Coelurosauria</taxon>
        <taxon>Aves</taxon>
        <taxon>Neognathae</taxon>
        <taxon>Neoaves</taxon>
        <taxon>Telluraves</taxon>
        <taxon>Australaves</taxon>
        <taxon>Passeriformes</taxon>
        <taxon>Turdidae</taxon>
        <taxon>Catharus</taxon>
    </lineage>
</organism>
<evidence type="ECO:0000256" key="3">
    <source>
        <dbReference type="SAM" id="MobiDB-lite"/>
    </source>
</evidence>
<dbReference type="SUPFAM" id="SSF50729">
    <property type="entry name" value="PH domain-like"/>
    <property type="match status" value="1"/>
</dbReference>
<keyword evidence="6" id="KW-1185">Reference proteome</keyword>
<evidence type="ECO:0000313" key="5">
    <source>
        <dbReference type="Ensembl" id="ENSCUSP00005022786.1"/>
    </source>
</evidence>
<keyword evidence="1 2" id="KW-0175">Coiled coil</keyword>
<dbReference type="PANTHER" id="PTHR12156:SF23">
    <property type="entry name" value="PLECKSTRIN HOMOLOGY-LIKE DOMAIN FAMILY B MEMBER 1"/>
    <property type="match status" value="1"/>
</dbReference>
<dbReference type="CDD" id="cd14673">
    <property type="entry name" value="PH_PHLDB1_2"/>
    <property type="match status" value="1"/>
</dbReference>
<dbReference type="PANTHER" id="PTHR12156">
    <property type="entry name" value="PLECKSTRIN HOMOLOGY-LIKE DOMAIN, FAMILY B, MEMBER 3"/>
    <property type="match status" value="1"/>
</dbReference>
<dbReference type="InterPro" id="IPR052212">
    <property type="entry name" value="PH-like_domain"/>
</dbReference>